<evidence type="ECO:0000313" key="4">
    <source>
        <dbReference type="Proteomes" id="UP000241941"/>
    </source>
</evidence>
<keyword evidence="4" id="KW-1185">Reference proteome</keyword>
<dbReference type="RefSeq" id="YP_009837336.1">
    <property type="nucleotide sequence ID" value="NC_048698.1"/>
</dbReference>
<dbReference type="KEGG" id="vg:55607518"/>
<dbReference type="InterPro" id="IPR016024">
    <property type="entry name" value="ARM-type_fold"/>
</dbReference>
<feature type="transmembrane region" description="Helical" evidence="2">
    <location>
        <begin position="517"/>
        <end position="534"/>
    </location>
</feature>
<feature type="transmembrane region" description="Helical" evidence="2">
    <location>
        <begin position="272"/>
        <end position="290"/>
    </location>
</feature>
<keyword evidence="2" id="KW-0472">Membrane</keyword>
<dbReference type="EMBL" id="MG784342">
    <property type="protein sequence ID" value="AUR81263.1"/>
    <property type="molecule type" value="Genomic_DNA"/>
</dbReference>
<dbReference type="PANTHER" id="PTHR37813:SF1">
    <property type="entry name" value="FELS-2 PROPHAGE PROTEIN"/>
    <property type="match status" value="1"/>
</dbReference>
<feature type="transmembrane region" description="Helical" evidence="2">
    <location>
        <begin position="546"/>
        <end position="566"/>
    </location>
</feature>
<dbReference type="GeneID" id="55607518"/>
<accession>A0A2I7QIQ2</accession>
<evidence type="ECO:0000256" key="2">
    <source>
        <dbReference type="SAM" id="Phobius"/>
    </source>
</evidence>
<keyword evidence="2" id="KW-0812">Transmembrane</keyword>
<dbReference type="Gene3D" id="1.20.120.20">
    <property type="entry name" value="Apolipoprotein"/>
    <property type="match status" value="2"/>
</dbReference>
<dbReference type="Proteomes" id="UP000241941">
    <property type="component" value="Segment"/>
</dbReference>
<reference evidence="3 4" key="2">
    <citation type="journal article" date="2019" name="Microbiol. Resour. Announc.">
        <title>Complete Genome Sequences of Bacillus Bacteriophages Wes44 and Carmen17.</title>
        <authorList>
            <person name="Alder H."/>
            <person name="Himelright M."/>
            <person name="Eisemann E."/>
            <person name="Temple L."/>
        </authorList>
    </citation>
    <scope>NUCLEOTIDE SEQUENCE [LARGE SCALE GENOMIC DNA]</scope>
</reference>
<organism evidence="3 4">
    <name type="scientific">Bacillus phage Carmen17</name>
    <dbReference type="NCBI Taxonomy" id="2072797"/>
    <lineage>
        <taxon>Viruses</taxon>
        <taxon>Duplodnaviria</taxon>
        <taxon>Heunggongvirae</taxon>
        <taxon>Uroviricota</taxon>
        <taxon>Caudoviricetes</taxon>
        <taxon>Gutmannvirinae</taxon>
        <taxon>Carmenvirus</taxon>
        <taxon>Carmenvirus carmen17</taxon>
    </lineage>
</organism>
<feature type="compositionally biased region" description="Low complexity" evidence="1">
    <location>
        <begin position="33"/>
        <end position="49"/>
    </location>
</feature>
<evidence type="ECO:0000313" key="3">
    <source>
        <dbReference type="EMBL" id="AUR81263.1"/>
    </source>
</evidence>
<feature type="transmembrane region" description="Helical" evidence="2">
    <location>
        <begin position="492"/>
        <end position="511"/>
    </location>
</feature>
<dbReference type="SUPFAM" id="SSF48371">
    <property type="entry name" value="ARM repeat"/>
    <property type="match status" value="1"/>
</dbReference>
<sequence length="1120" mass="121881">MADGRILIDSRIQTNNLRSDAQQVNAELDRMTRAISSSSNRSASETSRAFNSMRTTNARAMSGMANDTNNAYRSMDNTARQSYAQMGGYGQSAYRQQQEAARAAWSSMSAESRAMHREMKQAWWDQQMAMGPYRDAMMKAQYDYFKLTQASKTFQGTNAQFLAQVKEIGAAQKKAAEDAMKANELAKMSMIQQAGTMMNLSTQASKISANYDRMGSKLLQINRGGLAAADGLNKLANAGDASVLALKMLGPTANMKALTDMQNMIMQGQMRIGMVAMAAAATCTVAYGALWKAAKGPDPSTVFAEQEAALTKYKEAVKARTEEIATAWGLFEKIQLNKTSAKTLTQNLQEQVNAMTNWNANLNSIASRTSTEFANYLSQMGPKAAGEIAAISKMSQPELDNYVNLWQQKMNLARTRATTELEGLKAETMAKIKELGDTLTPLGLAAEKFKTVWAEALQPMVQAFTNVMTPVVNFATEIGKLIIKFNEANPTLALFIQGALMLIPALTLLLSPLAAGIGLWNGMLAALNAVWMLIGPLVTGLAAMSATVWVVAAAIAGLAMGFVYLWNNSETFRNGVIAGWEAIKAAALAVWNFILNNAIRPAMAAIGAFVGEKLAQIKQFWDENGAQIMQAATNAWNGIVTACKAAMDFLQPVFEIAWMIIKEVVIGTWENIKGVINGALNIIMGIVKIFTGLFTGDWDKLWEGVKQLWDGALEFIWNAFQLWGVGKIFGFLGKFVGKFAKYFDDVWKSIKGIWNDVITEIWFFFATKFEAIGNFGKAFMGTLKSMFEVVWNAIKGVWDTVLNGIKAVATTVWTGIKMFLEGIWNGLKAVFSTVWTGIKMLAEMYLNAMKAVYTTVWNAIKSTLTTIWNGLKTAFEVVWNAIKSVASTVMNSISSIFSTVWNAIKSVVTTVMNAIRSVIQSGMSAAQSIVSSIGNSIKSAFSSIWSGFSNVVSNTFNTVKNFVTSGLNGAVNIIKNFGNTFFNAGKGLIDMMAKGIKNAASAVTNAISDIASKARDFLPFSPAKTGPLSDIDKLDFGGPISDSINRATKGVQVKLSNMLDLPVISATATPMNTNGGPVITNNNGGNTNSITVNIDPSNMQEFEQVIEFFDTFKQKVRKRG</sequence>
<reference evidence="3 4" key="1">
    <citation type="submission" date="2018-01" db="EMBL/GenBank/DDBJ databases">
        <title>Complete Genome of Bacillus phages Carmen17.</title>
        <authorList>
            <person name="Himelright M.J."/>
            <person name="Eisemann E.C."/>
            <person name="Alder H.M."/>
            <person name="Clem A.M."/>
            <person name="Temple L."/>
        </authorList>
    </citation>
    <scope>NUCLEOTIDE SEQUENCE [LARGE SCALE GENOMIC DNA]</scope>
</reference>
<evidence type="ECO:0000256" key="1">
    <source>
        <dbReference type="SAM" id="MobiDB-lite"/>
    </source>
</evidence>
<proteinExistence type="predicted"/>
<protein>
    <submittedName>
        <fullName evidence="3">Tail length tape measure protein</fullName>
    </submittedName>
</protein>
<keyword evidence="2" id="KW-1133">Transmembrane helix</keyword>
<feature type="region of interest" description="Disordered" evidence="1">
    <location>
        <begin position="33"/>
        <end position="55"/>
    </location>
</feature>
<dbReference type="PANTHER" id="PTHR37813">
    <property type="entry name" value="FELS-2 PROPHAGE PROTEIN"/>
    <property type="match status" value="1"/>
</dbReference>
<name>A0A2I7QIQ2_9CAUD</name>